<reference evidence="3" key="2">
    <citation type="submission" date="2017-02" db="EMBL/GenBank/DDBJ databases">
        <title>Sunflower complete genome.</title>
        <authorList>
            <person name="Langlade N."/>
            <person name="Munos S."/>
        </authorList>
    </citation>
    <scope>NUCLEOTIDE SEQUENCE [LARGE SCALE GENOMIC DNA]</scope>
    <source>
        <tissue evidence="3">Leaves</tissue>
    </source>
</reference>
<organism evidence="3 4">
    <name type="scientific">Helianthus annuus</name>
    <name type="common">Common sunflower</name>
    <dbReference type="NCBI Taxonomy" id="4232"/>
    <lineage>
        <taxon>Eukaryota</taxon>
        <taxon>Viridiplantae</taxon>
        <taxon>Streptophyta</taxon>
        <taxon>Embryophyta</taxon>
        <taxon>Tracheophyta</taxon>
        <taxon>Spermatophyta</taxon>
        <taxon>Magnoliopsida</taxon>
        <taxon>eudicotyledons</taxon>
        <taxon>Gunneridae</taxon>
        <taxon>Pentapetalae</taxon>
        <taxon>asterids</taxon>
        <taxon>campanulids</taxon>
        <taxon>Asterales</taxon>
        <taxon>Asteraceae</taxon>
        <taxon>Asteroideae</taxon>
        <taxon>Heliantheae alliance</taxon>
        <taxon>Heliantheae</taxon>
        <taxon>Helianthus</taxon>
    </lineage>
</organism>
<evidence type="ECO:0000313" key="4">
    <source>
        <dbReference type="Proteomes" id="UP000215914"/>
    </source>
</evidence>
<dbReference type="EMBL" id="CM007904">
    <property type="protein sequence ID" value="OTF95495.1"/>
    <property type="molecule type" value="Genomic_DNA"/>
</dbReference>
<dbReference type="EMBL" id="MNCJ02000330">
    <property type="protein sequence ID" value="KAF5765427.1"/>
    <property type="molecule type" value="Genomic_DNA"/>
</dbReference>
<reference evidence="1" key="3">
    <citation type="submission" date="2020-06" db="EMBL/GenBank/DDBJ databases">
        <title>Helianthus annuus Genome sequencing and assembly Release 2.</title>
        <authorList>
            <person name="Gouzy J."/>
            <person name="Langlade N."/>
            <person name="Munos S."/>
        </authorList>
    </citation>
    <scope>NUCLEOTIDE SEQUENCE</scope>
    <source>
        <tissue evidence="1">Leaves</tissue>
    </source>
</reference>
<dbReference type="STRING" id="4232.A0A251SB55"/>
<accession>A0A251SB55</accession>
<dbReference type="InParanoid" id="A0A251SB55"/>
<dbReference type="AlphaFoldDB" id="A0A251SB55"/>
<name>A0A251SB55_HELAN</name>
<dbReference type="Gramene" id="mRNA:HanXRQr2_Chr08g0339421">
    <property type="protein sequence ID" value="mRNA:HanXRQr2_Chr08g0339421"/>
    <property type="gene ID" value="HanXRQr2_Chr08g0339421"/>
</dbReference>
<dbReference type="Proteomes" id="UP000215914">
    <property type="component" value="Chromosome 15"/>
</dbReference>
<proteinExistence type="predicted"/>
<dbReference type="EMBL" id="MNCJ02000323">
    <property type="protein sequence ID" value="KAF5795412.1"/>
    <property type="molecule type" value="Genomic_DNA"/>
</dbReference>
<protein>
    <submittedName>
        <fullName evidence="3">Uncharacterized protein</fullName>
    </submittedName>
</protein>
<sequence>MVSMIQQFEVLYLDMVGRQYDCLINPLGAVRSTFEKVVATGADPTSFDGKDWGVPDLFREYLFQNEAVSSDSDSFNG</sequence>
<reference evidence="1 4" key="1">
    <citation type="journal article" date="2017" name="Nature">
        <title>The sunflower genome provides insights into oil metabolism, flowering and Asterid evolution.</title>
        <authorList>
            <person name="Badouin H."/>
            <person name="Gouzy J."/>
            <person name="Grassa C.J."/>
            <person name="Murat F."/>
            <person name="Staton S.E."/>
            <person name="Cottret L."/>
            <person name="Lelandais-Briere C."/>
            <person name="Owens G.L."/>
            <person name="Carrere S."/>
            <person name="Mayjonade B."/>
            <person name="Legrand L."/>
            <person name="Gill N."/>
            <person name="Kane N.C."/>
            <person name="Bowers J.E."/>
            <person name="Hubner S."/>
            <person name="Bellec A."/>
            <person name="Berard A."/>
            <person name="Berges H."/>
            <person name="Blanchet N."/>
            <person name="Boniface M.C."/>
            <person name="Brunel D."/>
            <person name="Catrice O."/>
            <person name="Chaidir N."/>
            <person name="Claudel C."/>
            <person name="Donnadieu C."/>
            <person name="Faraut T."/>
            <person name="Fievet G."/>
            <person name="Helmstetter N."/>
            <person name="King M."/>
            <person name="Knapp S.J."/>
            <person name="Lai Z."/>
            <person name="Le Paslier M.C."/>
            <person name="Lippi Y."/>
            <person name="Lorenzon L."/>
            <person name="Mandel J.R."/>
            <person name="Marage G."/>
            <person name="Marchand G."/>
            <person name="Marquand E."/>
            <person name="Bret-Mestries E."/>
            <person name="Morien E."/>
            <person name="Nambeesan S."/>
            <person name="Nguyen T."/>
            <person name="Pegot-Espagnet P."/>
            <person name="Pouilly N."/>
            <person name="Raftis F."/>
            <person name="Sallet E."/>
            <person name="Schiex T."/>
            <person name="Thomas J."/>
            <person name="Vandecasteele C."/>
            <person name="Vares D."/>
            <person name="Vear F."/>
            <person name="Vautrin S."/>
            <person name="Crespi M."/>
            <person name="Mangin B."/>
            <person name="Burke J.M."/>
            <person name="Salse J."/>
            <person name="Munos S."/>
            <person name="Vincourt P."/>
            <person name="Rieseberg L.H."/>
            <person name="Langlade N.B."/>
        </authorList>
    </citation>
    <scope>NUCLEOTIDE SEQUENCE [LARGE SCALE GENOMIC DNA]</scope>
    <source>
        <strain evidence="4">cv. SF193</strain>
        <tissue evidence="1">Leaves</tissue>
    </source>
</reference>
<gene>
    <name evidence="3" type="ORF">HannXRQ_Chr15g0483741</name>
    <name evidence="2" type="ORF">HanXRQr2_Chr08g0339421</name>
    <name evidence="1" type="ORF">HanXRQr2_Chr15g0703661</name>
</gene>
<evidence type="ECO:0000313" key="2">
    <source>
        <dbReference type="EMBL" id="KAF5795412.1"/>
    </source>
</evidence>
<evidence type="ECO:0000313" key="1">
    <source>
        <dbReference type="EMBL" id="KAF5765427.1"/>
    </source>
</evidence>
<evidence type="ECO:0000313" key="3">
    <source>
        <dbReference type="EMBL" id="OTF95495.1"/>
    </source>
</evidence>
<keyword evidence="4" id="KW-1185">Reference proteome</keyword>
<dbReference type="Gramene" id="mRNA:HanXRQr2_Chr15g0703661">
    <property type="protein sequence ID" value="mRNA:HanXRQr2_Chr15g0703661"/>
    <property type="gene ID" value="HanXRQr2_Chr15g0703661"/>
</dbReference>